<organism evidence="2 3">
    <name type="scientific">Propioniciclava coleopterorum</name>
    <dbReference type="NCBI Taxonomy" id="2714937"/>
    <lineage>
        <taxon>Bacteria</taxon>
        <taxon>Bacillati</taxon>
        <taxon>Actinomycetota</taxon>
        <taxon>Actinomycetes</taxon>
        <taxon>Propionibacteriales</taxon>
        <taxon>Propionibacteriaceae</taxon>
        <taxon>Propioniciclava</taxon>
    </lineage>
</organism>
<dbReference type="RefSeq" id="WP_166232071.1">
    <property type="nucleotide sequence ID" value="NZ_CP049865.1"/>
</dbReference>
<feature type="transmembrane region" description="Helical" evidence="1">
    <location>
        <begin position="12"/>
        <end position="31"/>
    </location>
</feature>
<dbReference type="AlphaFoldDB" id="A0A6G7Y3T9"/>
<evidence type="ECO:0000313" key="2">
    <source>
        <dbReference type="EMBL" id="QIK71554.1"/>
    </source>
</evidence>
<protein>
    <submittedName>
        <fullName evidence="2">DUF4245 domain-containing protein</fullName>
    </submittedName>
</protein>
<dbReference type="InterPro" id="IPR025339">
    <property type="entry name" value="DUF4245"/>
</dbReference>
<reference evidence="2 3" key="1">
    <citation type="submission" date="2020-03" db="EMBL/GenBank/DDBJ databases">
        <title>Propioniciclava sp. nov., isolated from Hydrophilus acuminatus.</title>
        <authorList>
            <person name="Hyun D.-W."/>
            <person name="Bae J.-W."/>
        </authorList>
    </citation>
    <scope>NUCLEOTIDE SEQUENCE [LARGE SCALE GENOMIC DNA]</scope>
    <source>
        <strain evidence="2 3">HDW11</strain>
    </source>
</reference>
<dbReference type="KEGG" id="prv:G7070_03795"/>
<evidence type="ECO:0000313" key="3">
    <source>
        <dbReference type="Proteomes" id="UP000501058"/>
    </source>
</evidence>
<name>A0A6G7Y3T9_9ACTN</name>
<gene>
    <name evidence="2" type="ORF">G7070_03795</name>
</gene>
<sequence>MARPQRNSTVIQMIVAMAVLMVPILLVVAFFTRTPEAPIQPIDYQPVARQAAAEASYPVLVPQNLPDGWVATRARWTAEGRPGLNGEPAAGDTWQLGMLTPGQIYIGLDQRDASQELFVQQVTRDGRPDGDSNVAGVAWQRYVSEDDRTRSLVLRGDAVTIVSGDLAYEALEAFASSLAPAQP</sequence>
<dbReference type="Proteomes" id="UP000501058">
    <property type="component" value="Chromosome"/>
</dbReference>
<keyword evidence="1" id="KW-0472">Membrane</keyword>
<keyword evidence="1" id="KW-0812">Transmembrane</keyword>
<dbReference type="Pfam" id="PF14030">
    <property type="entry name" value="DUF4245"/>
    <property type="match status" value="1"/>
</dbReference>
<evidence type="ECO:0000256" key="1">
    <source>
        <dbReference type="SAM" id="Phobius"/>
    </source>
</evidence>
<dbReference type="EMBL" id="CP049865">
    <property type="protein sequence ID" value="QIK71554.1"/>
    <property type="molecule type" value="Genomic_DNA"/>
</dbReference>
<accession>A0A6G7Y3T9</accession>
<keyword evidence="3" id="KW-1185">Reference proteome</keyword>
<proteinExistence type="predicted"/>
<keyword evidence="1" id="KW-1133">Transmembrane helix</keyword>